<evidence type="ECO:0000256" key="5">
    <source>
        <dbReference type="ARBA" id="ARBA00022741"/>
    </source>
</evidence>
<comment type="subcellular location">
    <subcellularLocation>
        <location evidence="1">Cell membrane</location>
        <topology evidence="1">Peripheral membrane protein</topology>
    </subcellularLocation>
</comment>
<dbReference type="PROSITE" id="PS00211">
    <property type="entry name" value="ABC_TRANSPORTER_1"/>
    <property type="match status" value="1"/>
</dbReference>
<evidence type="ECO:0000259" key="8">
    <source>
        <dbReference type="PROSITE" id="PS50893"/>
    </source>
</evidence>
<evidence type="ECO:0000256" key="7">
    <source>
        <dbReference type="ARBA" id="ARBA00023136"/>
    </source>
</evidence>
<proteinExistence type="inferred from homology"/>
<name>A0A8J7PIX7_9PROT</name>
<comment type="caution">
    <text evidence="9">The sequence shown here is derived from an EMBL/GenBank/DDBJ whole genome shotgun (WGS) entry which is preliminary data.</text>
</comment>
<evidence type="ECO:0000256" key="6">
    <source>
        <dbReference type="ARBA" id="ARBA00022840"/>
    </source>
</evidence>
<dbReference type="Proteomes" id="UP000664414">
    <property type="component" value="Unassembled WGS sequence"/>
</dbReference>
<dbReference type="PROSITE" id="PS50893">
    <property type="entry name" value="ABC_TRANSPORTER_2"/>
    <property type="match status" value="1"/>
</dbReference>
<evidence type="ECO:0000313" key="10">
    <source>
        <dbReference type="Proteomes" id="UP000664414"/>
    </source>
</evidence>
<reference evidence="9" key="1">
    <citation type="submission" date="2021-02" db="EMBL/GenBank/DDBJ databases">
        <title>Thiocyanate and organic carbon inputs drive convergent selection for specific autotrophic Afipia and Thiobacillus strains within complex microbiomes.</title>
        <authorList>
            <person name="Huddy R.J."/>
            <person name="Sachdeva R."/>
            <person name="Kadzinga F."/>
            <person name="Kantor R.S."/>
            <person name="Harrison S.T.L."/>
            <person name="Banfield J.F."/>
        </authorList>
    </citation>
    <scope>NUCLEOTIDE SEQUENCE</scope>
    <source>
        <strain evidence="9">SCN18_10_11_15_R4_P_38_20</strain>
    </source>
</reference>
<dbReference type="GO" id="GO:0005886">
    <property type="term" value="C:plasma membrane"/>
    <property type="evidence" value="ECO:0007669"/>
    <property type="project" value="UniProtKB-SubCell"/>
</dbReference>
<dbReference type="Pfam" id="PF00005">
    <property type="entry name" value="ABC_tran"/>
    <property type="match status" value="1"/>
</dbReference>
<dbReference type="InterPro" id="IPR003593">
    <property type="entry name" value="AAA+_ATPase"/>
</dbReference>
<evidence type="ECO:0000256" key="2">
    <source>
        <dbReference type="ARBA" id="ARBA00005417"/>
    </source>
</evidence>
<dbReference type="GO" id="GO:0055085">
    <property type="term" value="P:transmembrane transport"/>
    <property type="evidence" value="ECO:0007669"/>
    <property type="project" value="InterPro"/>
</dbReference>
<comment type="similarity">
    <text evidence="2">Belongs to the ABC transporter superfamily.</text>
</comment>
<dbReference type="GO" id="GO:0005524">
    <property type="term" value="F:ATP binding"/>
    <property type="evidence" value="ECO:0007669"/>
    <property type="project" value="UniProtKB-KW"/>
</dbReference>
<keyword evidence="4" id="KW-1003">Cell membrane</keyword>
<dbReference type="PANTHER" id="PTHR42788">
    <property type="entry name" value="TAURINE IMPORT ATP-BINDING PROTEIN-RELATED"/>
    <property type="match status" value="1"/>
</dbReference>
<dbReference type="AlphaFoldDB" id="A0A8J7PIX7"/>
<evidence type="ECO:0000256" key="4">
    <source>
        <dbReference type="ARBA" id="ARBA00022475"/>
    </source>
</evidence>
<accession>A0A8J7PIX7</accession>
<dbReference type="InterPro" id="IPR015856">
    <property type="entry name" value="ABC_transpr_CbiO/EcfA_su"/>
</dbReference>
<dbReference type="InterPro" id="IPR027417">
    <property type="entry name" value="P-loop_NTPase"/>
</dbReference>
<protein>
    <submittedName>
        <fullName evidence="9">ATP-binding cassette domain-containing protein</fullName>
    </submittedName>
</protein>
<organism evidence="9 10">
    <name type="scientific">Candidatus Paracaedimonas acanthamoebae</name>
    <dbReference type="NCBI Taxonomy" id="244581"/>
    <lineage>
        <taxon>Bacteria</taxon>
        <taxon>Pseudomonadati</taxon>
        <taxon>Pseudomonadota</taxon>
        <taxon>Alphaproteobacteria</taxon>
        <taxon>Holosporales</taxon>
        <taxon>Caedimonadaceae</taxon>
        <taxon>Candidatus Paracaedimonas</taxon>
    </lineage>
</organism>
<dbReference type="InterPro" id="IPR017871">
    <property type="entry name" value="ABC_transporter-like_CS"/>
</dbReference>
<keyword evidence="7" id="KW-0472">Membrane</keyword>
<gene>
    <name evidence="9" type="ORF">J0H12_03780</name>
</gene>
<dbReference type="EMBL" id="JAFKGL010000015">
    <property type="protein sequence ID" value="MBN9413025.1"/>
    <property type="molecule type" value="Genomic_DNA"/>
</dbReference>
<evidence type="ECO:0000313" key="9">
    <source>
        <dbReference type="EMBL" id="MBN9413025.1"/>
    </source>
</evidence>
<dbReference type="SMART" id="SM00382">
    <property type="entry name" value="AAA"/>
    <property type="match status" value="1"/>
</dbReference>
<dbReference type="InterPro" id="IPR003439">
    <property type="entry name" value="ABC_transporter-like_ATP-bd"/>
</dbReference>
<dbReference type="GO" id="GO:0016887">
    <property type="term" value="F:ATP hydrolysis activity"/>
    <property type="evidence" value="ECO:0007669"/>
    <property type="project" value="InterPro"/>
</dbReference>
<dbReference type="SUPFAM" id="SSF52540">
    <property type="entry name" value="P-loop containing nucleoside triphosphate hydrolases"/>
    <property type="match status" value="1"/>
</dbReference>
<dbReference type="InterPro" id="IPR050166">
    <property type="entry name" value="ABC_transporter_ATP-bind"/>
</dbReference>
<dbReference type="Gene3D" id="3.40.50.300">
    <property type="entry name" value="P-loop containing nucleotide triphosphate hydrolases"/>
    <property type="match status" value="1"/>
</dbReference>
<evidence type="ECO:0000256" key="3">
    <source>
        <dbReference type="ARBA" id="ARBA00022448"/>
    </source>
</evidence>
<dbReference type="CDD" id="cd03225">
    <property type="entry name" value="ABC_cobalt_CbiO_domain1"/>
    <property type="match status" value="1"/>
</dbReference>
<evidence type="ECO:0000256" key="1">
    <source>
        <dbReference type="ARBA" id="ARBA00004202"/>
    </source>
</evidence>
<dbReference type="PANTHER" id="PTHR42788:SF7">
    <property type="entry name" value="NITRATE ABC TRANSPORTER ATP-BINDING PROTEIN"/>
    <property type="match status" value="1"/>
</dbReference>
<sequence length="265" mass="29542">MIRLEKVRVLFNQGTALEKVVLKNISLTIEEGEVVTVIGGNGAGKSTLLNVLTGDINISQGRIFFEETDVTRWSSEKRARMVARVFQDPLIGTCGTLTVEENLALAFYRGKNLGLGFALSPKNRKIFITFLERLNLGLEKRLRDPIGLLSGGQRQAISLIMAALSPMQILVLDEHTAALDPRTAAFIIQLTRNIILEKNLTVLMVTHSMHQALEVGNRTLMLTEGEIVFDVKGEERSKLKEDDLLKLFKEVVHKTGEEDEFLLNS</sequence>
<feature type="domain" description="ABC transporter" evidence="8">
    <location>
        <begin position="2"/>
        <end position="249"/>
    </location>
</feature>
<keyword evidence="6 9" id="KW-0067">ATP-binding</keyword>
<keyword evidence="5" id="KW-0547">Nucleotide-binding</keyword>
<keyword evidence="3" id="KW-0813">Transport</keyword>